<reference evidence="3" key="1">
    <citation type="submission" date="2024-07" db="EMBL/GenBank/DDBJ databases">
        <title>Two chromosome-level genome assemblies of Korean endemic species Abeliophyllum distichum and Forsythia ovata (Oleaceae).</title>
        <authorList>
            <person name="Jang H."/>
        </authorList>
    </citation>
    <scope>NUCLEOTIDE SEQUENCE [LARGE SCALE GENOMIC DNA]</scope>
</reference>
<keyword evidence="3" id="KW-1185">Reference proteome</keyword>
<evidence type="ECO:0000313" key="2">
    <source>
        <dbReference type="EMBL" id="KAL2496164.1"/>
    </source>
</evidence>
<name>A0ABD1S9R6_9LAMI</name>
<dbReference type="AlphaFoldDB" id="A0ABD1S9R6"/>
<gene>
    <name evidence="2" type="ORF">Fot_39921</name>
</gene>
<sequence>MLPPDDLLLPFANRMDKAKSWHTLKSKGHLPAKLPCPDNCGMSINWHVNSNYKTGWTARITLFNWDEFSFADWFAAIQINKAFPGYENVYSFNGTKLPQLKNTILMQGLPGLNYLVAEVNGANPETDPRVPGKQQSVISFSKKNAKHINVEQGDGFPSKVIFNGEECALPKELPKRSGAYRSPVNLLPAFFLAVFTSLLLTDRWS</sequence>
<evidence type="ECO:0000259" key="1">
    <source>
        <dbReference type="Pfam" id="PF25079"/>
    </source>
</evidence>
<protein>
    <submittedName>
        <fullName evidence="2">COBRA-like protein 10</fullName>
    </submittedName>
</protein>
<dbReference type="PANTHER" id="PTHR31052">
    <property type="entry name" value="COBRA-LIKE PROTEIN 7"/>
    <property type="match status" value="1"/>
</dbReference>
<dbReference type="Proteomes" id="UP001604277">
    <property type="component" value="Unassembled WGS sequence"/>
</dbReference>
<proteinExistence type="predicted"/>
<evidence type="ECO:0000313" key="3">
    <source>
        <dbReference type="Proteomes" id="UP001604277"/>
    </source>
</evidence>
<feature type="domain" description="COBRA C-terminal" evidence="1">
    <location>
        <begin position="2"/>
        <end position="174"/>
    </location>
</feature>
<dbReference type="InterPro" id="IPR056900">
    <property type="entry name" value="COB_C"/>
</dbReference>
<comment type="caution">
    <text evidence="2">The sequence shown here is derived from an EMBL/GenBank/DDBJ whole genome shotgun (WGS) entry which is preliminary data.</text>
</comment>
<accession>A0ABD1S9R6</accession>
<organism evidence="2 3">
    <name type="scientific">Forsythia ovata</name>
    <dbReference type="NCBI Taxonomy" id="205694"/>
    <lineage>
        <taxon>Eukaryota</taxon>
        <taxon>Viridiplantae</taxon>
        <taxon>Streptophyta</taxon>
        <taxon>Embryophyta</taxon>
        <taxon>Tracheophyta</taxon>
        <taxon>Spermatophyta</taxon>
        <taxon>Magnoliopsida</taxon>
        <taxon>eudicotyledons</taxon>
        <taxon>Gunneridae</taxon>
        <taxon>Pentapetalae</taxon>
        <taxon>asterids</taxon>
        <taxon>lamiids</taxon>
        <taxon>Lamiales</taxon>
        <taxon>Oleaceae</taxon>
        <taxon>Forsythieae</taxon>
        <taxon>Forsythia</taxon>
    </lineage>
</organism>
<dbReference type="EMBL" id="JBFOLJ010000011">
    <property type="protein sequence ID" value="KAL2496164.1"/>
    <property type="molecule type" value="Genomic_DNA"/>
</dbReference>
<dbReference type="Pfam" id="PF25079">
    <property type="entry name" value="COB_C"/>
    <property type="match status" value="1"/>
</dbReference>
<dbReference type="PANTHER" id="PTHR31052:SF2">
    <property type="entry name" value="COBRA-LIKE PROTEIN 10"/>
    <property type="match status" value="1"/>
</dbReference>